<dbReference type="PANTHER" id="PTHR43784:SF2">
    <property type="entry name" value="GDSL-LIKE LIPASE_ACYLHYDROLASE, PUTATIVE (AFU_ORTHOLOGUE AFUA_2G00820)-RELATED"/>
    <property type="match status" value="1"/>
</dbReference>
<proteinExistence type="predicted"/>
<dbReference type="PANTHER" id="PTHR43784">
    <property type="entry name" value="GDSL-LIKE LIPASE/ACYLHYDROLASE, PUTATIVE (AFU_ORTHOLOGUE AFUA_2G00820)-RELATED"/>
    <property type="match status" value="1"/>
</dbReference>
<name>A0ABW5FPA9_9PSEU</name>
<dbReference type="SUPFAM" id="SSF52266">
    <property type="entry name" value="SGNH hydrolase"/>
    <property type="match status" value="1"/>
</dbReference>
<keyword evidence="1" id="KW-0732">Signal</keyword>
<dbReference type="InterPro" id="IPR053140">
    <property type="entry name" value="GDSL_Rv0518-like"/>
</dbReference>
<feature type="signal peptide" evidence="1">
    <location>
        <begin position="1"/>
        <end position="23"/>
    </location>
</feature>
<gene>
    <name evidence="3" type="ORF">ACFSXZ_07740</name>
</gene>
<accession>A0ABW5FPA9</accession>
<dbReference type="Proteomes" id="UP001597417">
    <property type="component" value="Unassembled WGS sequence"/>
</dbReference>
<comment type="caution">
    <text evidence="3">The sequence shown here is derived from an EMBL/GenBank/DDBJ whole genome shotgun (WGS) entry which is preliminary data.</text>
</comment>
<feature type="domain" description="SGNH hydrolase-type esterase" evidence="2">
    <location>
        <begin position="402"/>
        <end position="595"/>
    </location>
</feature>
<protein>
    <submittedName>
        <fullName evidence="3">GDSL-type esterase/lipase family protein</fullName>
    </submittedName>
</protein>
<evidence type="ECO:0000313" key="3">
    <source>
        <dbReference type="EMBL" id="MFD2416217.1"/>
    </source>
</evidence>
<dbReference type="Pfam" id="PF13472">
    <property type="entry name" value="Lipase_GDSL_2"/>
    <property type="match status" value="1"/>
</dbReference>
<reference evidence="4" key="1">
    <citation type="journal article" date="2019" name="Int. J. Syst. Evol. Microbiol.">
        <title>The Global Catalogue of Microorganisms (GCM) 10K type strain sequencing project: providing services to taxonomists for standard genome sequencing and annotation.</title>
        <authorList>
            <consortium name="The Broad Institute Genomics Platform"/>
            <consortium name="The Broad Institute Genome Sequencing Center for Infectious Disease"/>
            <person name="Wu L."/>
            <person name="Ma J."/>
        </authorList>
    </citation>
    <scope>NUCLEOTIDE SEQUENCE [LARGE SCALE GENOMIC DNA]</scope>
    <source>
        <strain evidence="4">CGMCC 4.7645</strain>
    </source>
</reference>
<dbReference type="EMBL" id="JBHUKR010000005">
    <property type="protein sequence ID" value="MFD2416217.1"/>
    <property type="molecule type" value="Genomic_DNA"/>
</dbReference>
<dbReference type="InterPro" id="IPR036514">
    <property type="entry name" value="SGNH_hydro_sf"/>
</dbReference>
<dbReference type="InterPro" id="IPR013830">
    <property type="entry name" value="SGNH_hydro"/>
</dbReference>
<organism evidence="3 4">
    <name type="scientific">Amycolatopsis pigmentata</name>
    <dbReference type="NCBI Taxonomy" id="450801"/>
    <lineage>
        <taxon>Bacteria</taxon>
        <taxon>Bacillati</taxon>
        <taxon>Actinomycetota</taxon>
        <taxon>Actinomycetes</taxon>
        <taxon>Pseudonocardiales</taxon>
        <taxon>Pseudonocardiaceae</taxon>
        <taxon>Amycolatopsis</taxon>
    </lineage>
</organism>
<keyword evidence="4" id="KW-1185">Reference proteome</keyword>
<evidence type="ECO:0000313" key="4">
    <source>
        <dbReference type="Proteomes" id="UP001597417"/>
    </source>
</evidence>
<evidence type="ECO:0000256" key="1">
    <source>
        <dbReference type="SAM" id="SignalP"/>
    </source>
</evidence>
<evidence type="ECO:0000259" key="2">
    <source>
        <dbReference type="Pfam" id="PF13472"/>
    </source>
</evidence>
<dbReference type="Gene3D" id="3.40.50.1110">
    <property type="entry name" value="SGNH hydrolase"/>
    <property type="match status" value="1"/>
</dbReference>
<sequence length="605" mass="62432">MSPSRGRRRIALHFGIVLSLVWAAIVAGSADQAAASATSIPTGLRDLSAVFDNVGISAAGAPGSANLDGSGHSLVAEDLVAAGWDGGRAVTVDGAPLRFPAFAPGRPDNVVADGQRVRGGFVGAALSFLVTSTGTATTGTGAIAYADGHVQSYELGAPDWFFGPGDRMTVSFPRWNTPDGPSPFSAKLYTVSIPLAPGIPVKAITLPKISSGGSAPSLHVFALGVRPGAGPWTATWTTATDDGLAAGPWTDRTLRMVEHTSRGGLGMRIRLDNAYDPGPLLVGHATIAVQREGSTPVSTPVTVTFGGRREVGLPAGGQAVSDPVPFFVPADANLLVSLYLKGTVRNAPAHSVALQDMYTTADGSGDHAADRGDFPSTGTFAFWTVLAGIDVAGPVLTGSVVAFGDSITDGYSSTPGTNSRWPDFLARRVLASKRFFAPGVVNEGISANKILQDQFSGFPDGRTGGVSGLARLNHDLISQPGVRTAIVLEGINDVNAGTQATDVIAGLTRIAAELHAARVRVLVGTLTPIKGCSCATDGHMAARDQVNAFIRNNAGVFDGWIDFDAAVRDPGDPEAMLPVYDSGDHLHPSDAGYRVMANAIRLDAL</sequence>
<feature type="chain" id="PRO_5046833789" evidence="1">
    <location>
        <begin position="24"/>
        <end position="605"/>
    </location>
</feature>
<dbReference type="RefSeq" id="WP_378262814.1">
    <property type="nucleotide sequence ID" value="NZ_JBHUKR010000005.1"/>
</dbReference>